<evidence type="ECO:0000256" key="1">
    <source>
        <dbReference type="SAM" id="MobiDB-lite"/>
    </source>
</evidence>
<proteinExistence type="predicted"/>
<reference evidence="3 4" key="1">
    <citation type="journal article" date="2020" name="G3 (Bethesda)">
        <title>Draft Genome of the Common Snapping Turtle, Chelydra serpentina, a Model for Phenotypic Plasticity in Reptiles.</title>
        <authorList>
            <person name="Das D."/>
            <person name="Singh S.K."/>
            <person name="Bierstedt J."/>
            <person name="Erickson A."/>
            <person name="Galli G.L.J."/>
            <person name="Crossley D.A. 2nd"/>
            <person name="Rhen T."/>
        </authorList>
    </citation>
    <scope>NUCLEOTIDE SEQUENCE [LARGE SCALE GENOMIC DNA]</scope>
    <source>
        <strain evidence="3">KW</strain>
    </source>
</reference>
<name>A0A8T1RYA3_CHESE</name>
<accession>A0A8T1RYA3</accession>
<dbReference type="EMBL" id="JAHGAV010002026">
    <property type="protein sequence ID" value="KAG6921487.1"/>
    <property type="molecule type" value="Genomic_DNA"/>
</dbReference>
<keyword evidence="2" id="KW-1133">Transmembrane helix</keyword>
<dbReference type="Proteomes" id="UP000765507">
    <property type="component" value="Unassembled WGS sequence"/>
</dbReference>
<feature type="non-terminal residue" evidence="3">
    <location>
        <position position="1"/>
    </location>
</feature>
<sequence>TCKNKQWELTLVSCLKISQQLDDAFLEDPEALDSVGSNSEDEPGPPSFCSKPLQIVEEDSKDDGYEEFRRRLGMELTEPVPCREHKNVRWAILCVLFMLSLITALRKSFLKIVRAAS</sequence>
<evidence type="ECO:0000313" key="4">
    <source>
        <dbReference type="Proteomes" id="UP000765507"/>
    </source>
</evidence>
<protein>
    <submittedName>
        <fullName evidence="3">Uncharacterized protein</fullName>
    </submittedName>
</protein>
<comment type="caution">
    <text evidence="3">The sequence shown here is derived from an EMBL/GenBank/DDBJ whole genome shotgun (WGS) entry which is preliminary data.</text>
</comment>
<feature type="transmembrane region" description="Helical" evidence="2">
    <location>
        <begin position="88"/>
        <end position="105"/>
    </location>
</feature>
<organism evidence="3 4">
    <name type="scientific">Chelydra serpentina</name>
    <name type="common">Snapping turtle</name>
    <name type="synonym">Testudo serpentina</name>
    <dbReference type="NCBI Taxonomy" id="8475"/>
    <lineage>
        <taxon>Eukaryota</taxon>
        <taxon>Metazoa</taxon>
        <taxon>Chordata</taxon>
        <taxon>Craniata</taxon>
        <taxon>Vertebrata</taxon>
        <taxon>Euteleostomi</taxon>
        <taxon>Archelosauria</taxon>
        <taxon>Testudinata</taxon>
        <taxon>Testudines</taxon>
        <taxon>Cryptodira</taxon>
        <taxon>Durocryptodira</taxon>
        <taxon>Americhelydia</taxon>
        <taxon>Chelydroidea</taxon>
        <taxon>Chelydridae</taxon>
        <taxon>Chelydra</taxon>
    </lineage>
</organism>
<keyword evidence="4" id="KW-1185">Reference proteome</keyword>
<gene>
    <name evidence="3" type="ORF">G0U57_007502</name>
</gene>
<evidence type="ECO:0000313" key="3">
    <source>
        <dbReference type="EMBL" id="KAG6921487.1"/>
    </source>
</evidence>
<keyword evidence="2" id="KW-0812">Transmembrane</keyword>
<feature type="region of interest" description="Disordered" evidence="1">
    <location>
        <begin position="31"/>
        <end position="53"/>
    </location>
</feature>
<dbReference type="AlphaFoldDB" id="A0A8T1RYA3"/>
<evidence type="ECO:0000256" key="2">
    <source>
        <dbReference type="SAM" id="Phobius"/>
    </source>
</evidence>
<keyword evidence="2" id="KW-0472">Membrane</keyword>